<gene>
    <name evidence="8" type="ORF">SCHPADRAFT_1002187</name>
</gene>
<dbReference type="InterPro" id="IPR024779">
    <property type="entry name" value="2OGFeDO_JBP1/TET_oxygenase_dom"/>
</dbReference>
<name>A0A0H2RB29_9AGAM</name>
<evidence type="ECO:0000256" key="5">
    <source>
        <dbReference type="ARBA" id="ARBA00023004"/>
    </source>
</evidence>
<reference evidence="8 9" key="1">
    <citation type="submission" date="2015-04" db="EMBL/GenBank/DDBJ databases">
        <title>Complete genome sequence of Schizopora paradoxa KUC8140, a cosmopolitan wood degrader in East Asia.</title>
        <authorList>
            <consortium name="DOE Joint Genome Institute"/>
            <person name="Min B."/>
            <person name="Park H."/>
            <person name="Jang Y."/>
            <person name="Kim J.-J."/>
            <person name="Kim K.H."/>
            <person name="Pangilinan J."/>
            <person name="Lipzen A."/>
            <person name="Riley R."/>
            <person name="Grigoriev I.V."/>
            <person name="Spatafora J.W."/>
            <person name="Choi I.-G."/>
        </authorList>
    </citation>
    <scope>NUCLEOTIDE SEQUENCE [LARGE SCALE GENOMIC DNA]</scope>
    <source>
        <strain evidence="8 9">KUC8140</strain>
    </source>
</reference>
<evidence type="ECO:0000256" key="4">
    <source>
        <dbReference type="ARBA" id="ARBA00023002"/>
    </source>
</evidence>
<dbReference type="Proteomes" id="UP000053477">
    <property type="component" value="Unassembled WGS sequence"/>
</dbReference>
<dbReference type="GO" id="GO:0046872">
    <property type="term" value="F:metal ion binding"/>
    <property type="evidence" value="ECO:0007669"/>
    <property type="project" value="UniProtKB-KW"/>
</dbReference>
<dbReference type="GO" id="GO:0051213">
    <property type="term" value="F:dioxygenase activity"/>
    <property type="evidence" value="ECO:0007669"/>
    <property type="project" value="UniProtKB-KW"/>
</dbReference>
<evidence type="ECO:0000256" key="3">
    <source>
        <dbReference type="ARBA" id="ARBA00022964"/>
    </source>
</evidence>
<dbReference type="OrthoDB" id="3200752at2759"/>
<evidence type="ECO:0000313" key="8">
    <source>
        <dbReference type="EMBL" id="KLO06718.1"/>
    </source>
</evidence>
<proteinExistence type="predicted"/>
<organism evidence="8 9">
    <name type="scientific">Schizopora paradoxa</name>
    <dbReference type="NCBI Taxonomy" id="27342"/>
    <lineage>
        <taxon>Eukaryota</taxon>
        <taxon>Fungi</taxon>
        <taxon>Dikarya</taxon>
        <taxon>Basidiomycota</taxon>
        <taxon>Agaricomycotina</taxon>
        <taxon>Agaricomycetes</taxon>
        <taxon>Hymenochaetales</taxon>
        <taxon>Schizoporaceae</taxon>
        <taxon>Schizopora</taxon>
    </lineage>
</organism>
<dbReference type="AlphaFoldDB" id="A0A0H2RB29"/>
<sequence>MLNAYLWIPIAPQAPPARPPGYHADPQRLVDDAKPSKNTQSKEVKAWVSELQSWEAILNQTTALVAPLQHQAGVEAQEEILIDEKGVLTESMKNTIRNWPSVFTGISVISNRITPPHRDKGGAVYDFDVLASTGTHTRATIQILDTGLTFAYGPGVVVILLGKLLQHAVPSWKGGERVCYAHFMKDNVLRRYSKTERTWVNLQDFS</sequence>
<accession>A0A0H2RB29</accession>
<evidence type="ECO:0000256" key="2">
    <source>
        <dbReference type="ARBA" id="ARBA00022723"/>
    </source>
</evidence>
<keyword evidence="5" id="KW-0408">Iron</keyword>
<dbReference type="Gene3D" id="3.60.130.30">
    <property type="match status" value="1"/>
</dbReference>
<dbReference type="InParanoid" id="A0A0H2RB29"/>
<keyword evidence="3" id="KW-0223">Dioxygenase</keyword>
<protein>
    <recommendedName>
        <fullName evidence="7">2OGFeDO JBP1/TET oxygenase domain-containing protein</fullName>
    </recommendedName>
</protein>
<feature type="compositionally biased region" description="Basic and acidic residues" evidence="6">
    <location>
        <begin position="25"/>
        <end position="40"/>
    </location>
</feature>
<dbReference type="Pfam" id="PF12851">
    <property type="entry name" value="Tet_JBP"/>
    <property type="match status" value="1"/>
</dbReference>
<evidence type="ECO:0000256" key="1">
    <source>
        <dbReference type="ARBA" id="ARBA00001954"/>
    </source>
</evidence>
<keyword evidence="9" id="KW-1185">Reference proteome</keyword>
<evidence type="ECO:0000256" key="6">
    <source>
        <dbReference type="SAM" id="MobiDB-lite"/>
    </source>
</evidence>
<dbReference type="EMBL" id="KQ086186">
    <property type="protein sequence ID" value="KLO06718.1"/>
    <property type="molecule type" value="Genomic_DNA"/>
</dbReference>
<keyword evidence="2" id="KW-0479">Metal-binding</keyword>
<keyword evidence="4" id="KW-0560">Oxidoreductase</keyword>
<comment type="cofactor">
    <cofactor evidence="1">
        <name>Fe(2+)</name>
        <dbReference type="ChEBI" id="CHEBI:29033"/>
    </cofactor>
</comment>
<evidence type="ECO:0000313" key="9">
    <source>
        <dbReference type="Proteomes" id="UP000053477"/>
    </source>
</evidence>
<evidence type="ECO:0000259" key="7">
    <source>
        <dbReference type="Pfam" id="PF12851"/>
    </source>
</evidence>
<feature type="domain" description="2OGFeDO JBP1/TET oxygenase" evidence="7">
    <location>
        <begin position="39"/>
        <end position="185"/>
    </location>
</feature>
<feature type="region of interest" description="Disordered" evidence="6">
    <location>
        <begin position="16"/>
        <end position="40"/>
    </location>
</feature>